<organism evidence="4 5">
    <name type="scientific">Clostridium rhizosphaerae</name>
    <dbReference type="NCBI Taxonomy" id="2803861"/>
    <lineage>
        <taxon>Bacteria</taxon>
        <taxon>Bacillati</taxon>
        <taxon>Bacillota</taxon>
        <taxon>Clostridia</taxon>
        <taxon>Eubacteriales</taxon>
        <taxon>Clostridiaceae</taxon>
        <taxon>Clostridium</taxon>
    </lineage>
</organism>
<dbReference type="RefSeq" id="WP_202751032.1">
    <property type="nucleotide sequence ID" value="NZ_JAESWC010000018.1"/>
</dbReference>
<dbReference type="SUPFAM" id="SSF56176">
    <property type="entry name" value="FAD-binding/transporter-associated domain-like"/>
    <property type="match status" value="1"/>
</dbReference>
<dbReference type="Gene3D" id="3.30.43.10">
    <property type="entry name" value="Uridine Diphospho-n-acetylenolpyruvylglucosamine Reductase, domain 2"/>
    <property type="match status" value="1"/>
</dbReference>
<evidence type="ECO:0000313" key="4">
    <source>
        <dbReference type="EMBL" id="MBL4938309.1"/>
    </source>
</evidence>
<dbReference type="SMART" id="SM01092">
    <property type="entry name" value="CO_deh_flav_C"/>
    <property type="match status" value="1"/>
</dbReference>
<dbReference type="InterPro" id="IPR036318">
    <property type="entry name" value="FAD-bd_PCMH-like_sf"/>
</dbReference>
<dbReference type="EMBL" id="JAESWC010000018">
    <property type="protein sequence ID" value="MBL4938309.1"/>
    <property type="molecule type" value="Genomic_DNA"/>
</dbReference>
<evidence type="ECO:0000259" key="3">
    <source>
        <dbReference type="PROSITE" id="PS51387"/>
    </source>
</evidence>
<dbReference type="InterPro" id="IPR016169">
    <property type="entry name" value="FAD-bd_PCMH_sub2"/>
</dbReference>
<protein>
    <submittedName>
        <fullName evidence="4">FAD binding domain-containing protein</fullName>
    </submittedName>
</protein>
<dbReference type="Pfam" id="PF00941">
    <property type="entry name" value="FAD_binding_5"/>
    <property type="match status" value="1"/>
</dbReference>
<dbReference type="SUPFAM" id="SSF55447">
    <property type="entry name" value="CO dehydrogenase flavoprotein C-terminal domain-like"/>
    <property type="match status" value="1"/>
</dbReference>
<keyword evidence="5" id="KW-1185">Reference proteome</keyword>
<dbReference type="Gene3D" id="3.30.390.50">
    <property type="entry name" value="CO dehydrogenase flavoprotein, C-terminal domain"/>
    <property type="match status" value="1"/>
</dbReference>
<feature type="domain" description="FAD-binding PCMH-type" evidence="3">
    <location>
        <begin position="1"/>
        <end position="172"/>
    </location>
</feature>
<dbReference type="InterPro" id="IPR051312">
    <property type="entry name" value="Diverse_Substr_Oxidored"/>
</dbReference>
<dbReference type="InterPro" id="IPR016167">
    <property type="entry name" value="FAD-bd_PCMH_sub1"/>
</dbReference>
<dbReference type="InterPro" id="IPR016166">
    <property type="entry name" value="FAD-bd_PCMH"/>
</dbReference>
<comment type="caution">
    <text evidence="4">The sequence shown here is derived from an EMBL/GenBank/DDBJ whole genome shotgun (WGS) entry which is preliminary data.</text>
</comment>
<keyword evidence="1" id="KW-0285">Flavoprotein</keyword>
<reference evidence="4 5" key="1">
    <citation type="submission" date="2021-01" db="EMBL/GenBank/DDBJ databases">
        <title>Genome public.</title>
        <authorList>
            <person name="Liu C."/>
            <person name="Sun Q."/>
        </authorList>
    </citation>
    <scope>NUCLEOTIDE SEQUENCE [LARGE SCALE GENOMIC DNA]</scope>
    <source>
        <strain evidence="4 5">YIM B02515</strain>
    </source>
</reference>
<name>A0ABS1TG02_9CLOT</name>
<gene>
    <name evidence="4" type="ORF">JK636_21585</name>
</gene>
<proteinExistence type="predicted"/>
<evidence type="ECO:0000256" key="2">
    <source>
        <dbReference type="ARBA" id="ARBA00023002"/>
    </source>
</evidence>
<evidence type="ECO:0000313" key="5">
    <source>
        <dbReference type="Proteomes" id="UP000632377"/>
    </source>
</evidence>
<dbReference type="PROSITE" id="PS51387">
    <property type="entry name" value="FAD_PCMH"/>
    <property type="match status" value="1"/>
</dbReference>
<dbReference type="Pfam" id="PF03450">
    <property type="entry name" value="CO_deh_flav_C"/>
    <property type="match status" value="1"/>
</dbReference>
<dbReference type="PANTHER" id="PTHR42659">
    <property type="entry name" value="XANTHINE DEHYDROGENASE SUBUNIT C-RELATED"/>
    <property type="match status" value="1"/>
</dbReference>
<dbReference type="Gene3D" id="3.30.465.10">
    <property type="match status" value="1"/>
</dbReference>
<dbReference type="InterPro" id="IPR005107">
    <property type="entry name" value="CO_DH_flav_C"/>
</dbReference>
<evidence type="ECO:0000256" key="1">
    <source>
        <dbReference type="ARBA" id="ARBA00022630"/>
    </source>
</evidence>
<sequence length="284" mass="31502">MIKNFVKPKGIQELIQSIKDDNYTIIAGGTDLMVEFHNGKEIKGKLIDISTIEALKGIKDYGDTITIMAGTTHSEVEKSEVIKKELPILSKACGLVGSSLIRNRGTIGGNIVNNANCADSIPPLLLCETVLCLKNFGRDRIIRLDEFLERNGMVAIEKGEVLYSLTAKKLEGYKWDLIKVGRRKSLAISRLTLAIALKERNGVIEDLRICPGAMLSKHARLHDTENKFKGKELAECINEIAESAACEVEELSGKRWSSEYKEPVLKGLIIRTLEKWGQKHEAGI</sequence>
<dbReference type="InterPro" id="IPR036683">
    <property type="entry name" value="CO_DH_flav_C_dom_sf"/>
</dbReference>
<accession>A0ABS1TG02</accession>
<dbReference type="InterPro" id="IPR002346">
    <property type="entry name" value="Mopterin_DH_FAD-bd"/>
</dbReference>
<dbReference type="Proteomes" id="UP000632377">
    <property type="component" value="Unassembled WGS sequence"/>
</dbReference>
<keyword evidence="2" id="KW-0560">Oxidoreductase</keyword>
<dbReference type="PANTHER" id="PTHR42659:SF9">
    <property type="entry name" value="XANTHINE DEHYDROGENASE FAD-BINDING SUBUNIT XDHB-RELATED"/>
    <property type="match status" value="1"/>
</dbReference>